<protein>
    <recommendedName>
        <fullName evidence="6">tRNA-guanine(15) transglycosylase</fullName>
        <ecNumber evidence="6">2.4.2.48</ecNumber>
    </recommendedName>
    <alternativeName>
        <fullName evidence="6">7-cyano-7-deazaguanine tRNA-ribosyltransferase</fullName>
    </alternativeName>
    <alternativeName>
        <fullName evidence="6">Archaeal tRNA-guanine transglycosylase</fullName>
    </alternativeName>
</protein>
<evidence type="ECO:0000256" key="3">
    <source>
        <dbReference type="ARBA" id="ARBA00022694"/>
    </source>
</evidence>
<keyword evidence="2 6" id="KW-0808">Transferase</keyword>
<dbReference type="InParanoid" id="L0AC06"/>
<comment type="pathway">
    <text evidence="6">tRNA modification; archaeosine-tRNA biosynthesis.</text>
</comment>
<evidence type="ECO:0000256" key="2">
    <source>
        <dbReference type="ARBA" id="ARBA00022679"/>
    </source>
</evidence>
<dbReference type="EMBL" id="CP003378">
    <property type="protein sequence ID" value="AFZ70964.1"/>
    <property type="molecule type" value="Genomic_DNA"/>
</dbReference>
<keyword evidence="9" id="KW-1185">Reference proteome</keyword>
<dbReference type="Proteomes" id="UP000010469">
    <property type="component" value="Chromosome"/>
</dbReference>
<dbReference type="InterPro" id="IPR004804">
    <property type="entry name" value="TgtA"/>
</dbReference>
<comment type="similarity">
    <text evidence="6">Belongs to the archaeosine tRNA-ribosyltransferase family.</text>
</comment>
<sequence>MLLLMFNIKDFDLAARIGILKTKSYKIETPAFFPVVDPLKQDVSVKEIEEIGFNQIITNAYLSYKRFGEKVIDEGIHKVLGFDKVIMTDSGAYQVLKYGNIDVNQETVMNFEKAIGSDIAVILDKPTGDTDYDKAEKSVEETLKNAHEAINLKDDKTIWVLPIQGGKYLDLVERSAKESSKLPFEMFAIGSPTVFLEKYQYNVIIDMIAMAKKYLPPEKPVHLFGGGHPLIFPYAIALGIDSFDSASYELYAKDDRYITDYGTEKIEDLEYFPCNCPVCSRYTPKDLIQMDVKERRRLLAIHNLYAIKKSMDRTKQAIREGRLWELLVEISRYRPEMQSTLRSITKYLKYMDRFNPRYKSYSRGLKFYGIENSWNPRIINYKTWILTKYEIKDNKTILLKPYNCKKEDNEEFHVIYYVPYLLLIPYEICGLYPTAQFHFSNPIPKEVENELVNMIRVFIIKNKSKKIDVIANKNISYSYAVGKEAERLGLTVSWV</sequence>
<feature type="binding site" evidence="6">
    <location>
        <position position="276"/>
    </location>
    <ligand>
        <name>Zn(2+)</name>
        <dbReference type="ChEBI" id="CHEBI:29105"/>
    </ligand>
</feature>
<evidence type="ECO:0000313" key="8">
    <source>
        <dbReference type="EMBL" id="AFZ70964.1"/>
    </source>
</evidence>
<dbReference type="PANTHER" id="PTHR46499">
    <property type="entry name" value="QUEUINE TRNA-RIBOSYLTRANSFERASE"/>
    <property type="match status" value="1"/>
</dbReference>
<evidence type="ECO:0000256" key="5">
    <source>
        <dbReference type="ARBA" id="ARBA00022833"/>
    </source>
</evidence>
<dbReference type="UniPathway" id="UPA00393"/>
<feature type="domain" description="tRNA-guanine(15) transglycosylase-like" evidence="7">
    <location>
        <begin position="14"/>
        <end position="334"/>
    </location>
</feature>
<dbReference type="FunCoup" id="L0AC06">
    <property type="interactions" value="134"/>
</dbReference>
<feature type="binding site" evidence="6">
    <location>
        <position position="274"/>
    </location>
    <ligand>
        <name>Zn(2+)</name>
        <dbReference type="ChEBI" id="CHEBI:29105"/>
    </ligand>
</feature>
<accession>L0AC06</accession>
<dbReference type="GO" id="GO:0008270">
    <property type="term" value="F:zinc ion binding"/>
    <property type="evidence" value="ECO:0007669"/>
    <property type="project" value="UniProtKB-UniRule"/>
</dbReference>
<feature type="binding site" evidence="6">
    <location>
        <position position="124"/>
    </location>
    <ligand>
        <name>substrate</name>
    </ligand>
</feature>
<dbReference type="EC" id="2.4.2.48" evidence="6"/>
<name>L0AC06_CALLD</name>
<organism evidence="8 9">
    <name type="scientific">Caldisphaera lagunensis (strain DSM 15908 / JCM 11604 / ANMR 0165 / IC-154)</name>
    <dbReference type="NCBI Taxonomy" id="1056495"/>
    <lineage>
        <taxon>Archaea</taxon>
        <taxon>Thermoproteota</taxon>
        <taxon>Thermoprotei</taxon>
        <taxon>Acidilobales</taxon>
        <taxon>Caldisphaeraceae</taxon>
        <taxon>Caldisphaera</taxon>
    </lineage>
</organism>
<dbReference type="STRING" id="1056495.Calag_1247"/>
<dbReference type="KEGG" id="clg:Calag_1247"/>
<gene>
    <name evidence="6" type="primary">tgtA</name>
    <name evidence="8" type="ordered locus">Calag_1247</name>
</gene>
<dbReference type="InterPro" id="IPR002616">
    <property type="entry name" value="tRNA_ribo_trans-like"/>
</dbReference>
<dbReference type="GO" id="GO:0002099">
    <property type="term" value="P:tRNA wobble guanine modification"/>
    <property type="evidence" value="ECO:0007669"/>
    <property type="project" value="TreeGrafter"/>
</dbReference>
<dbReference type="HOGENOM" id="CLU_030083_0_0_2"/>
<dbReference type="Pfam" id="PF01702">
    <property type="entry name" value="TGT"/>
    <property type="match status" value="1"/>
</dbReference>
<comment type="catalytic activity">
    <reaction evidence="6">
        <text>guanosine(15) in tRNA + 7-cyano-7-carbaguanine = 7-cyano-7-carbaguanosine(15) in tRNA + guanine</text>
        <dbReference type="Rhea" id="RHEA:43164"/>
        <dbReference type="Rhea" id="RHEA-COMP:10371"/>
        <dbReference type="Rhea" id="RHEA-COMP:10372"/>
        <dbReference type="ChEBI" id="CHEBI:16235"/>
        <dbReference type="ChEBI" id="CHEBI:45075"/>
        <dbReference type="ChEBI" id="CHEBI:74269"/>
        <dbReference type="ChEBI" id="CHEBI:82850"/>
        <dbReference type="EC" id="2.4.2.48"/>
    </reaction>
</comment>
<dbReference type="HAMAP" id="MF_01634">
    <property type="entry name" value="TgtA_arch"/>
    <property type="match status" value="1"/>
</dbReference>
<proteinExistence type="inferred from homology"/>
<dbReference type="NCBIfam" id="TIGR00449">
    <property type="entry name" value="tgt_general"/>
    <property type="match status" value="1"/>
</dbReference>
<evidence type="ECO:0000313" key="9">
    <source>
        <dbReference type="Proteomes" id="UP000010469"/>
    </source>
</evidence>
<keyword evidence="4 6" id="KW-0479">Metal-binding</keyword>
<keyword evidence="5 6" id="KW-0862">Zinc</keyword>
<evidence type="ECO:0000256" key="4">
    <source>
        <dbReference type="ARBA" id="ARBA00022723"/>
    </source>
</evidence>
<evidence type="ECO:0000256" key="6">
    <source>
        <dbReference type="HAMAP-Rule" id="MF_01634"/>
    </source>
</evidence>
<keyword evidence="3 6" id="KW-0819">tRNA processing</keyword>
<feature type="binding site" evidence="6">
    <location>
        <position position="279"/>
    </location>
    <ligand>
        <name>Zn(2+)</name>
        <dbReference type="ChEBI" id="CHEBI:29105"/>
    </ligand>
</feature>
<dbReference type="InterPro" id="IPR050076">
    <property type="entry name" value="ArchSynthase1/Queuine_TRR"/>
</dbReference>
<dbReference type="AlphaFoldDB" id="L0AC06"/>
<dbReference type="GO" id="GO:0005737">
    <property type="term" value="C:cytoplasm"/>
    <property type="evidence" value="ECO:0007669"/>
    <property type="project" value="TreeGrafter"/>
</dbReference>
<evidence type="ECO:0000259" key="7">
    <source>
        <dbReference type="Pfam" id="PF01702"/>
    </source>
</evidence>
<dbReference type="InterPro" id="IPR036511">
    <property type="entry name" value="TGT-like_sf"/>
</dbReference>
<dbReference type="NCBIfam" id="TIGR00432">
    <property type="entry name" value="arcsn_tRNA_tgt"/>
    <property type="match status" value="1"/>
</dbReference>
<dbReference type="eggNOG" id="arCOG00989">
    <property type="taxonomic scope" value="Archaea"/>
</dbReference>
<feature type="active site" description="Nucleophile" evidence="6">
    <location>
        <position position="89"/>
    </location>
</feature>
<comment type="caution">
    <text evidence="6">Lacks conserved residue(s) required for the propagation of feature annotation.</text>
</comment>
<dbReference type="Gene3D" id="3.20.20.105">
    <property type="entry name" value="Queuine tRNA-ribosyltransferase-like"/>
    <property type="match status" value="1"/>
</dbReference>
<comment type="function">
    <text evidence="6">Exchanges the guanine residue with 7-cyano-7-deazaguanine (preQ0) at position 15 in the dihydrouridine loop (D-loop) of archaeal tRNAs.</text>
</comment>
<evidence type="ECO:0000256" key="1">
    <source>
        <dbReference type="ARBA" id="ARBA00022676"/>
    </source>
</evidence>
<comment type="cofactor">
    <cofactor evidence="6">
        <name>Zn(2+)</name>
        <dbReference type="ChEBI" id="CHEBI:29105"/>
    </cofactor>
    <text evidence="6">Binds 1 zinc ion per subunit.</text>
</comment>
<dbReference type="GO" id="GO:0016763">
    <property type="term" value="F:pentosyltransferase activity"/>
    <property type="evidence" value="ECO:0007669"/>
    <property type="project" value="UniProtKB-UniRule"/>
</dbReference>
<keyword evidence="1 6" id="KW-0328">Glycosyltransferase</keyword>
<dbReference type="PANTHER" id="PTHR46499:SF1">
    <property type="entry name" value="QUEUINE TRNA-RIBOSYLTRANSFERASE"/>
    <property type="match status" value="1"/>
</dbReference>
<reference evidence="9" key="1">
    <citation type="submission" date="2012-03" db="EMBL/GenBank/DDBJ databases">
        <title>Complete genome of Caldisphaera lagunensis DSM 15908.</title>
        <authorList>
            <person name="Lucas S."/>
            <person name="Copeland A."/>
            <person name="Lapidus A."/>
            <person name="Glavina del Rio T."/>
            <person name="Dalin E."/>
            <person name="Tice H."/>
            <person name="Bruce D."/>
            <person name="Goodwin L."/>
            <person name="Pitluck S."/>
            <person name="Peters L."/>
            <person name="Mikhailova N."/>
            <person name="Teshima H."/>
            <person name="Kyrpides N."/>
            <person name="Mavromatis K."/>
            <person name="Ivanova N."/>
            <person name="Brettin T."/>
            <person name="Detter J.C."/>
            <person name="Han C."/>
            <person name="Larimer F."/>
            <person name="Land M."/>
            <person name="Hauser L."/>
            <person name="Markowitz V."/>
            <person name="Cheng J.-F."/>
            <person name="Hugenholtz P."/>
            <person name="Woyke T."/>
            <person name="Wu D."/>
            <person name="Spring S."/>
            <person name="Schroeder M."/>
            <person name="Brambilla E."/>
            <person name="Klenk H.-P."/>
            <person name="Eisen J.A."/>
        </authorList>
    </citation>
    <scope>NUCLEOTIDE SEQUENCE [LARGE SCALE GENOMIC DNA]</scope>
    <source>
        <strain evidence="9">DSM 15908 / JCM 11604 / IC-154</strain>
    </source>
</reference>
<dbReference type="SUPFAM" id="SSF51713">
    <property type="entry name" value="tRNA-guanine transglycosylase"/>
    <property type="match status" value="1"/>
</dbReference>